<dbReference type="OMA" id="FWRASED"/>
<proteinExistence type="predicted"/>
<evidence type="ECO:0000259" key="7">
    <source>
        <dbReference type="PROSITE" id="PS51671"/>
    </source>
</evidence>
<dbReference type="CDD" id="cd04873">
    <property type="entry name" value="ACT_UUR-ACR-like"/>
    <property type="match status" value="1"/>
</dbReference>
<evidence type="ECO:0000256" key="4">
    <source>
        <dbReference type="ARBA" id="ARBA00023242"/>
    </source>
</evidence>
<feature type="region of interest" description="Disordered" evidence="5">
    <location>
        <begin position="1"/>
        <end position="21"/>
    </location>
</feature>
<dbReference type="SUPFAM" id="SSF47459">
    <property type="entry name" value="HLH, helix-loop-helix DNA-binding domain"/>
    <property type="match status" value="1"/>
</dbReference>
<feature type="region of interest" description="Disordered" evidence="5">
    <location>
        <begin position="243"/>
        <end position="265"/>
    </location>
</feature>
<dbReference type="InterPro" id="IPR036638">
    <property type="entry name" value="HLH_DNA-bd_sf"/>
</dbReference>
<feature type="compositionally biased region" description="Basic and acidic residues" evidence="5">
    <location>
        <begin position="147"/>
        <end position="159"/>
    </location>
</feature>
<dbReference type="PANTHER" id="PTHR31945">
    <property type="entry name" value="TRANSCRIPTION FACTOR SCREAM2-RELATED"/>
    <property type="match status" value="1"/>
</dbReference>
<organism evidence="8 9">
    <name type="scientific">Tetracentron sinense</name>
    <name type="common">Spur-leaf</name>
    <dbReference type="NCBI Taxonomy" id="13715"/>
    <lineage>
        <taxon>Eukaryota</taxon>
        <taxon>Viridiplantae</taxon>
        <taxon>Streptophyta</taxon>
        <taxon>Embryophyta</taxon>
        <taxon>Tracheophyta</taxon>
        <taxon>Spermatophyta</taxon>
        <taxon>Magnoliopsida</taxon>
        <taxon>Trochodendrales</taxon>
        <taxon>Trochodendraceae</taxon>
        <taxon>Tetracentron</taxon>
    </lineage>
</organism>
<evidence type="ECO:0000256" key="3">
    <source>
        <dbReference type="ARBA" id="ARBA00023163"/>
    </source>
</evidence>
<dbReference type="GO" id="GO:0003700">
    <property type="term" value="F:DNA-binding transcription factor activity"/>
    <property type="evidence" value="ECO:0007669"/>
    <property type="project" value="TreeGrafter"/>
</dbReference>
<dbReference type="PANTHER" id="PTHR31945:SF11">
    <property type="entry name" value="TRANSCRIPTION FACTOR ABORTED MICROSPORES"/>
    <property type="match status" value="1"/>
</dbReference>
<dbReference type="CDD" id="cd11443">
    <property type="entry name" value="bHLH_AtAMS_like"/>
    <property type="match status" value="1"/>
</dbReference>
<dbReference type="EMBL" id="JABCRI010000002">
    <property type="protein sequence ID" value="KAF8410391.1"/>
    <property type="molecule type" value="Genomic_DNA"/>
</dbReference>
<gene>
    <name evidence="8" type="ORF">HHK36_002919</name>
</gene>
<sequence length="450" mass="49989">MAQCNLSWEQEPMVESNSRDNGFPANGFCPQNSNNHFQAWTTPIAVADNLNFPWNLSVDQIRSSNSQMNFFGGSGQQFATSSDNRPKNEIFYGGSNDSIMSETPTTPFNFSGEIGFQEMVSLQPSLFSTATNLHLPITDCSMNNGLGDDKDSIKDETGRADSASDCSDQIEDDNDQKVVGRTGKKHQSKNLVAERRRRKKLNDRLYALRALVPKITKMDRASILGDAIEFVKELQRQAKNLQNELEEQSDEEECARNGGCNSSNNNVHSEILTPNGVGHGSNPEHDKALNGLHMGVMNNGTRCSSSPKMRDPSEQNHDNAITDDQTQQMEVQVEVAQIDGNECFLKVFCEHKPGGFVRLMEALNSLSLEVTNANVTTFRGLVLNVFTVEKRDSEIVQADHVRDSLLELTRNLTAGWLEPVRASESGGITDYNHPHNQHIASHLHHFHSKA</sequence>
<dbReference type="SMART" id="SM00353">
    <property type="entry name" value="HLH"/>
    <property type="match status" value="1"/>
</dbReference>
<feature type="domain" description="BHLH" evidence="6">
    <location>
        <begin position="185"/>
        <end position="234"/>
    </location>
</feature>
<evidence type="ECO:0000313" key="9">
    <source>
        <dbReference type="Proteomes" id="UP000655225"/>
    </source>
</evidence>
<evidence type="ECO:0000256" key="5">
    <source>
        <dbReference type="SAM" id="MobiDB-lite"/>
    </source>
</evidence>
<evidence type="ECO:0000256" key="2">
    <source>
        <dbReference type="ARBA" id="ARBA00023015"/>
    </source>
</evidence>
<name>A0A834ZWL4_TETSI</name>
<feature type="compositionally biased region" description="Acidic residues" evidence="5">
    <location>
        <begin position="244"/>
        <end position="253"/>
    </location>
</feature>
<feature type="domain" description="ACT" evidence="7">
    <location>
        <begin position="344"/>
        <end position="419"/>
    </location>
</feature>
<dbReference type="InterPro" id="IPR045865">
    <property type="entry name" value="ACT-like_dom_sf"/>
</dbReference>
<evidence type="ECO:0000313" key="8">
    <source>
        <dbReference type="EMBL" id="KAF8410391.1"/>
    </source>
</evidence>
<keyword evidence="4" id="KW-0539">Nucleus</keyword>
<keyword evidence="9" id="KW-1185">Reference proteome</keyword>
<evidence type="ECO:0000259" key="6">
    <source>
        <dbReference type="PROSITE" id="PS50888"/>
    </source>
</evidence>
<dbReference type="AlphaFoldDB" id="A0A834ZWL4"/>
<keyword evidence="2" id="KW-0805">Transcription regulation</keyword>
<protein>
    <submittedName>
        <fullName evidence="8">Uncharacterized protein</fullName>
    </submittedName>
</protein>
<dbReference type="GO" id="GO:0005634">
    <property type="term" value="C:nucleus"/>
    <property type="evidence" value="ECO:0007669"/>
    <property type="project" value="UniProtKB-SubCell"/>
</dbReference>
<comment type="subcellular location">
    <subcellularLocation>
        <location evidence="1">Nucleus</location>
    </subcellularLocation>
</comment>
<reference evidence="8 9" key="1">
    <citation type="submission" date="2020-04" db="EMBL/GenBank/DDBJ databases">
        <title>Plant Genome Project.</title>
        <authorList>
            <person name="Zhang R.-G."/>
        </authorList>
    </citation>
    <scope>NUCLEOTIDE SEQUENCE [LARGE SCALE GENOMIC DNA]</scope>
    <source>
        <strain evidence="8">YNK0</strain>
        <tissue evidence="8">Leaf</tissue>
    </source>
</reference>
<dbReference type="SUPFAM" id="SSF55021">
    <property type="entry name" value="ACT-like"/>
    <property type="match status" value="1"/>
</dbReference>
<dbReference type="PROSITE" id="PS50888">
    <property type="entry name" value="BHLH"/>
    <property type="match status" value="1"/>
</dbReference>
<dbReference type="InterPro" id="IPR002912">
    <property type="entry name" value="ACT_dom"/>
</dbReference>
<dbReference type="Pfam" id="PF00010">
    <property type="entry name" value="HLH"/>
    <property type="match status" value="1"/>
</dbReference>
<dbReference type="InterPro" id="IPR054502">
    <property type="entry name" value="bHLH-TF_ACT-like_plant"/>
</dbReference>
<dbReference type="GO" id="GO:0043565">
    <property type="term" value="F:sequence-specific DNA binding"/>
    <property type="evidence" value="ECO:0007669"/>
    <property type="project" value="TreeGrafter"/>
</dbReference>
<evidence type="ECO:0000256" key="1">
    <source>
        <dbReference type="ARBA" id="ARBA00004123"/>
    </source>
</evidence>
<comment type="caution">
    <text evidence="8">The sequence shown here is derived from an EMBL/GenBank/DDBJ whole genome shotgun (WGS) entry which is preliminary data.</text>
</comment>
<dbReference type="OrthoDB" id="1890947at2759"/>
<keyword evidence="3" id="KW-0804">Transcription</keyword>
<dbReference type="Proteomes" id="UP000655225">
    <property type="component" value="Unassembled WGS sequence"/>
</dbReference>
<dbReference type="GO" id="GO:0046983">
    <property type="term" value="F:protein dimerization activity"/>
    <property type="evidence" value="ECO:0007669"/>
    <property type="project" value="InterPro"/>
</dbReference>
<feature type="region of interest" description="Disordered" evidence="5">
    <location>
        <begin position="144"/>
        <end position="191"/>
    </location>
</feature>
<dbReference type="Pfam" id="PF22754">
    <property type="entry name" value="bHLH-TF_ACT-like_plant"/>
    <property type="match status" value="1"/>
</dbReference>
<dbReference type="InterPro" id="IPR011598">
    <property type="entry name" value="bHLH_dom"/>
</dbReference>
<accession>A0A834ZWL4</accession>
<dbReference type="InterPro" id="IPR051358">
    <property type="entry name" value="TF_AMS/ICE1/BHLH6-like"/>
</dbReference>
<dbReference type="Gene3D" id="4.10.280.10">
    <property type="entry name" value="Helix-loop-helix DNA-binding domain"/>
    <property type="match status" value="1"/>
</dbReference>
<dbReference type="PROSITE" id="PS51671">
    <property type="entry name" value="ACT"/>
    <property type="match status" value="1"/>
</dbReference>